<comment type="caution">
    <text evidence="1">The sequence shown here is derived from an EMBL/GenBank/DDBJ whole genome shotgun (WGS) entry which is preliminary data.</text>
</comment>
<evidence type="ECO:0000313" key="2">
    <source>
        <dbReference type="Proteomes" id="UP000789920"/>
    </source>
</evidence>
<protein>
    <submittedName>
        <fullName evidence="1">820_t:CDS:1</fullName>
    </submittedName>
</protein>
<name>A0ACA9M6R0_9GLOM</name>
<sequence length="86" mass="10033">MSNSLVNNKIQEQLPDQDKVSKINLRKKRKRTSNKIFKLFDEVGGEGKIYCIKSFSVSTISKLDMDDIDYIKLKKGEKEKTFFELI</sequence>
<proteinExistence type="predicted"/>
<gene>
    <name evidence="1" type="ORF">RPERSI_LOCUS4850</name>
</gene>
<dbReference type="Proteomes" id="UP000789920">
    <property type="component" value="Unassembled WGS sequence"/>
</dbReference>
<organism evidence="1 2">
    <name type="scientific">Racocetra persica</name>
    <dbReference type="NCBI Taxonomy" id="160502"/>
    <lineage>
        <taxon>Eukaryota</taxon>
        <taxon>Fungi</taxon>
        <taxon>Fungi incertae sedis</taxon>
        <taxon>Mucoromycota</taxon>
        <taxon>Glomeromycotina</taxon>
        <taxon>Glomeromycetes</taxon>
        <taxon>Diversisporales</taxon>
        <taxon>Gigasporaceae</taxon>
        <taxon>Racocetra</taxon>
    </lineage>
</organism>
<evidence type="ECO:0000313" key="1">
    <source>
        <dbReference type="EMBL" id="CAG8573471.1"/>
    </source>
</evidence>
<reference evidence="1" key="1">
    <citation type="submission" date="2021-06" db="EMBL/GenBank/DDBJ databases">
        <authorList>
            <person name="Kallberg Y."/>
            <person name="Tangrot J."/>
            <person name="Rosling A."/>
        </authorList>
    </citation>
    <scope>NUCLEOTIDE SEQUENCE</scope>
    <source>
        <strain evidence="1">MA461A</strain>
    </source>
</reference>
<accession>A0ACA9M6R0</accession>
<dbReference type="EMBL" id="CAJVQC010006956">
    <property type="protein sequence ID" value="CAG8573471.1"/>
    <property type="molecule type" value="Genomic_DNA"/>
</dbReference>
<keyword evidence="2" id="KW-1185">Reference proteome</keyword>